<accession>A0A0D2YD86</accession>
<evidence type="ECO:0000313" key="1">
    <source>
        <dbReference type="EnsemblFungi" id="FOXG_14270P0"/>
    </source>
</evidence>
<organism evidence="1 2">
    <name type="scientific">Fusarium oxysporum (strain Fo5176)</name>
    <name type="common">Fusarium vascular wilt</name>
    <dbReference type="NCBI Taxonomy" id="660025"/>
    <lineage>
        <taxon>Eukaryota</taxon>
        <taxon>Fungi</taxon>
        <taxon>Dikarya</taxon>
        <taxon>Ascomycota</taxon>
        <taxon>Pezizomycotina</taxon>
        <taxon>Sordariomycetes</taxon>
        <taxon>Hypocreomycetidae</taxon>
        <taxon>Hypocreales</taxon>
        <taxon>Nectriaceae</taxon>
        <taxon>Fusarium</taxon>
        <taxon>Fusarium oxysporum species complex</taxon>
    </lineage>
</organism>
<reference evidence="2" key="1">
    <citation type="journal article" date="2012" name="Mol. Plant Microbe Interact.">
        <title>A highly conserved effector in Fusarium oxysporum is required for full virulence on Arabidopsis.</title>
        <authorList>
            <person name="Thatcher L.F."/>
            <person name="Gardiner D.M."/>
            <person name="Kazan K."/>
            <person name="Manners J."/>
        </authorList>
    </citation>
    <scope>NUCLEOTIDE SEQUENCE [LARGE SCALE GENOMIC DNA]</scope>
    <source>
        <strain evidence="2">Fo5176</strain>
    </source>
</reference>
<protein>
    <submittedName>
        <fullName evidence="1">Uncharacterized protein</fullName>
    </submittedName>
</protein>
<dbReference type="AlphaFoldDB" id="A0A0D2YD86"/>
<proteinExistence type="predicted"/>
<dbReference type="EnsemblFungi" id="FOXG_14270T0">
    <property type="protein sequence ID" value="FOXG_14270P0"/>
    <property type="gene ID" value="FOXG_14270"/>
</dbReference>
<sequence length="109" mass="13069">MFHRMGCTGDIRLVAEVSHIDIQRSAGLVRFEIMHPERFRFIVKTNDAIISVVERRFLERVGNKHHHRNAVCWRGGLFFMFCVRHSRVRSVEKRFLDVCLWDERCKQKN</sequence>
<dbReference type="Proteomes" id="UP000002489">
    <property type="component" value="Unassembled WGS sequence"/>
</dbReference>
<reference evidence="1" key="2">
    <citation type="submission" date="2025-08" db="UniProtKB">
        <authorList>
            <consortium name="EnsemblFungi"/>
        </authorList>
    </citation>
    <scope>IDENTIFICATION</scope>
    <source>
        <strain evidence="1">4287 / CBS 123668 / FGSC 9935 / NRRL 34936</strain>
    </source>
</reference>
<name>A0A0D2YD86_FUSOF</name>
<evidence type="ECO:0000313" key="2">
    <source>
        <dbReference type="Proteomes" id="UP000002489"/>
    </source>
</evidence>